<name>A0A1L9SCZ3_9EURO</name>
<feature type="compositionally biased region" description="Basic and acidic residues" evidence="1">
    <location>
        <begin position="38"/>
        <end position="52"/>
    </location>
</feature>
<feature type="compositionally biased region" description="Basic and acidic residues" evidence="1">
    <location>
        <begin position="69"/>
        <end position="91"/>
    </location>
</feature>
<protein>
    <submittedName>
        <fullName evidence="2">Uncharacterized protein</fullName>
    </submittedName>
</protein>
<gene>
    <name evidence="2" type="ORF">ASPZODRAFT_134415</name>
</gene>
<reference evidence="3" key="1">
    <citation type="journal article" date="2017" name="Genome Biol.">
        <title>Comparative genomics reveals high biological diversity and specific adaptations in the industrially and medically important fungal genus Aspergillus.</title>
        <authorList>
            <person name="de Vries R.P."/>
            <person name="Riley R."/>
            <person name="Wiebenga A."/>
            <person name="Aguilar-Osorio G."/>
            <person name="Amillis S."/>
            <person name="Uchima C.A."/>
            <person name="Anderluh G."/>
            <person name="Asadollahi M."/>
            <person name="Askin M."/>
            <person name="Barry K."/>
            <person name="Battaglia E."/>
            <person name="Bayram O."/>
            <person name="Benocci T."/>
            <person name="Braus-Stromeyer S.A."/>
            <person name="Caldana C."/>
            <person name="Canovas D."/>
            <person name="Cerqueira G.C."/>
            <person name="Chen F."/>
            <person name="Chen W."/>
            <person name="Choi C."/>
            <person name="Clum A."/>
            <person name="Dos Santos R.A."/>
            <person name="Damasio A.R."/>
            <person name="Diallinas G."/>
            <person name="Emri T."/>
            <person name="Fekete E."/>
            <person name="Flipphi M."/>
            <person name="Freyberg S."/>
            <person name="Gallo A."/>
            <person name="Gournas C."/>
            <person name="Habgood R."/>
            <person name="Hainaut M."/>
            <person name="Harispe M.L."/>
            <person name="Henrissat B."/>
            <person name="Hilden K.S."/>
            <person name="Hope R."/>
            <person name="Hossain A."/>
            <person name="Karabika E."/>
            <person name="Karaffa L."/>
            <person name="Karanyi Z."/>
            <person name="Krasevec N."/>
            <person name="Kuo A."/>
            <person name="Kusch H."/>
            <person name="LaButti K."/>
            <person name="Lagendijk E.L."/>
            <person name="Lapidus A."/>
            <person name="Levasseur A."/>
            <person name="Lindquist E."/>
            <person name="Lipzen A."/>
            <person name="Logrieco A.F."/>
            <person name="MacCabe A."/>
            <person name="Maekelae M.R."/>
            <person name="Malavazi I."/>
            <person name="Melin P."/>
            <person name="Meyer V."/>
            <person name="Mielnichuk N."/>
            <person name="Miskei M."/>
            <person name="Molnar A.P."/>
            <person name="Mule G."/>
            <person name="Ngan C.Y."/>
            <person name="Orejas M."/>
            <person name="Orosz E."/>
            <person name="Ouedraogo J.P."/>
            <person name="Overkamp K.M."/>
            <person name="Park H.-S."/>
            <person name="Perrone G."/>
            <person name="Piumi F."/>
            <person name="Punt P.J."/>
            <person name="Ram A.F."/>
            <person name="Ramon A."/>
            <person name="Rauscher S."/>
            <person name="Record E."/>
            <person name="Riano-Pachon D.M."/>
            <person name="Robert V."/>
            <person name="Roehrig J."/>
            <person name="Ruller R."/>
            <person name="Salamov A."/>
            <person name="Salih N.S."/>
            <person name="Samson R.A."/>
            <person name="Sandor E."/>
            <person name="Sanguinetti M."/>
            <person name="Schuetze T."/>
            <person name="Sepcic K."/>
            <person name="Shelest E."/>
            <person name="Sherlock G."/>
            <person name="Sophianopoulou V."/>
            <person name="Squina F.M."/>
            <person name="Sun H."/>
            <person name="Susca A."/>
            <person name="Todd R.B."/>
            <person name="Tsang A."/>
            <person name="Unkles S.E."/>
            <person name="van de Wiele N."/>
            <person name="van Rossen-Uffink D."/>
            <person name="Oliveira J.V."/>
            <person name="Vesth T.C."/>
            <person name="Visser J."/>
            <person name="Yu J.-H."/>
            <person name="Zhou M."/>
            <person name="Andersen M.R."/>
            <person name="Archer D.B."/>
            <person name="Baker S.E."/>
            <person name="Benoit I."/>
            <person name="Brakhage A.A."/>
            <person name="Braus G.H."/>
            <person name="Fischer R."/>
            <person name="Frisvad J.C."/>
            <person name="Goldman G.H."/>
            <person name="Houbraken J."/>
            <person name="Oakley B."/>
            <person name="Pocsi I."/>
            <person name="Scazzocchio C."/>
            <person name="Seiboth B."/>
            <person name="vanKuyk P.A."/>
            <person name="Wortman J."/>
            <person name="Dyer P.S."/>
            <person name="Grigoriev I.V."/>
        </authorList>
    </citation>
    <scope>NUCLEOTIDE SEQUENCE [LARGE SCALE GENOMIC DNA]</scope>
    <source>
        <strain evidence="3">CBS 506.65</strain>
    </source>
</reference>
<accession>A0A1L9SCZ3</accession>
<dbReference type="AlphaFoldDB" id="A0A1L9SCZ3"/>
<feature type="region of interest" description="Disordered" evidence="1">
    <location>
        <begin position="33"/>
        <end position="112"/>
    </location>
</feature>
<evidence type="ECO:0000313" key="2">
    <source>
        <dbReference type="EMBL" id="OJJ44992.1"/>
    </source>
</evidence>
<dbReference type="EMBL" id="KV878346">
    <property type="protein sequence ID" value="OJJ44992.1"/>
    <property type="molecule type" value="Genomic_DNA"/>
</dbReference>
<proteinExistence type="predicted"/>
<organism evidence="2 3">
    <name type="scientific">Penicilliopsis zonata CBS 506.65</name>
    <dbReference type="NCBI Taxonomy" id="1073090"/>
    <lineage>
        <taxon>Eukaryota</taxon>
        <taxon>Fungi</taxon>
        <taxon>Dikarya</taxon>
        <taxon>Ascomycota</taxon>
        <taxon>Pezizomycotina</taxon>
        <taxon>Eurotiomycetes</taxon>
        <taxon>Eurotiomycetidae</taxon>
        <taxon>Eurotiales</taxon>
        <taxon>Aspergillaceae</taxon>
        <taxon>Penicilliopsis</taxon>
    </lineage>
</organism>
<dbReference type="Proteomes" id="UP000184188">
    <property type="component" value="Unassembled WGS sequence"/>
</dbReference>
<evidence type="ECO:0000313" key="3">
    <source>
        <dbReference type="Proteomes" id="UP000184188"/>
    </source>
</evidence>
<dbReference type="VEuPathDB" id="FungiDB:ASPZODRAFT_134415"/>
<keyword evidence="3" id="KW-1185">Reference proteome</keyword>
<dbReference type="RefSeq" id="XP_022579502.1">
    <property type="nucleotide sequence ID" value="XM_022723525.1"/>
</dbReference>
<dbReference type="GeneID" id="34609990"/>
<evidence type="ECO:0000256" key="1">
    <source>
        <dbReference type="SAM" id="MobiDB-lite"/>
    </source>
</evidence>
<sequence>MVVTLKPTNSQRWLRCDLQQRFGGRTKIVASLKANHGPRRETRRASRSRQEHFLGSVHPQHSLASRCQATKENKRREERTQEQERQEREGKGNVTGGRRSRSSSTSGQIAHRTIELTEPLRSRSCAPPALTCMNYSSLAVLSQFSDEVGGPRLAAPLAEASLMAACGMFHDDGSGTQDFLGRHVFVEKKKEKKRKSPL</sequence>